<dbReference type="InterPro" id="IPR051397">
    <property type="entry name" value="Zn-ADH-like_protein"/>
</dbReference>
<dbReference type="InterPro" id="IPR011032">
    <property type="entry name" value="GroES-like_sf"/>
</dbReference>
<sequence>MKAAIVTQAGQAPVFGDFETPAASPGKQLIRVTASAISHVTRGRASGKHYSASGALPLIPGVDGSGVTEDGQRVYFLMPEHPYGAMAEHCLVDAKKLLPLPEGLADETAAAMVIPAMSSWAALVERAQMRAGETVWINGATGASGRLAIQVARHLGAKKVIATARNTGAFDDLRRLGADVTIALTQNRETMAQAFEHEFAQGVDIVLDYLWGPSAETLIVAAAKASPDGLPVRFVQIGAISGADITLPAAALRSTALQLMGSGIGSVPMPRLFKAIQGVLAAAPAAGFEIATHVVPLAEVGRVWADEDSASRIVLRP</sequence>
<dbReference type="RefSeq" id="WP_141287283.1">
    <property type="nucleotide sequence ID" value="NZ_BAAAEW010000006.1"/>
</dbReference>
<dbReference type="InterPro" id="IPR036291">
    <property type="entry name" value="NAD(P)-bd_dom_sf"/>
</dbReference>
<dbReference type="Gene3D" id="3.90.180.10">
    <property type="entry name" value="Medium-chain alcohol dehydrogenases, catalytic domain"/>
    <property type="match status" value="1"/>
</dbReference>
<dbReference type="PANTHER" id="PTHR43677">
    <property type="entry name" value="SHORT-CHAIN DEHYDROGENASE/REDUCTASE"/>
    <property type="match status" value="1"/>
</dbReference>
<dbReference type="Proteomes" id="UP001500279">
    <property type="component" value="Unassembled WGS sequence"/>
</dbReference>
<dbReference type="SUPFAM" id="SSF51735">
    <property type="entry name" value="NAD(P)-binding Rossmann-fold domains"/>
    <property type="match status" value="1"/>
</dbReference>
<gene>
    <name evidence="2" type="ORF">GCM10009107_14340</name>
</gene>
<reference evidence="2 3" key="1">
    <citation type="journal article" date="2019" name="Int. J. Syst. Evol. Microbiol.">
        <title>The Global Catalogue of Microorganisms (GCM) 10K type strain sequencing project: providing services to taxonomists for standard genome sequencing and annotation.</title>
        <authorList>
            <consortium name="The Broad Institute Genomics Platform"/>
            <consortium name="The Broad Institute Genome Sequencing Center for Infectious Disease"/>
            <person name="Wu L."/>
            <person name="Ma J."/>
        </authorList>
    </citation>
    <scope>NUCLEOTIDE SEQUENCE [LARGE SCALE GENOMIC DNA]</scope>
    <source>
        <strain evidence="2 3">JCM 15503</strain>
    </source>
</reference>
<evidence type="ECO:0000259" key="1">
    <source>
        <dbReference type="SMART" id="SM00829"/>
    </source>
</evidence>
<dbReference type="InterPro" id="IPR013149">
    <property type="entry name" value="ADH-like_C"/>
</dbReference>
<evidence type="ECO:0000313" key="2">
    <source>
        <dbReference type="EMBL" id="GAA0746612.1"/>
    </source>
</evidence>
<comment type="caution">
    <text evidence="2">The sequence shown here is derived from an EMBL/GenBank/DDBJ whole genome shotgun (WGS) entry which is preliminary data.</text>
</comment>
<name>A0ABN1JTX9_9BURK</name>
<accession>A0ABN1JTX9</accession>
<feature type="domain" description="Enoyl reductase (ER)" evidence="1">
    <location>
        <begin position="10"/>
        <end position="295"/>
    </location>
</feature>
<dbReference type="EMBL" id="BAAAEW010000006">
    <property type="protein sequence ID" value="GAA0746612.1"/>
    <property type="molecule type" value="Genomic_DNA"/>
</dbReference>
<dbReference type="SUPFAM" id="SSF50129">
    <property type="entry name" value="GroES-like"/>
    <property type="match status" value="1"/>
</dbReference>
<protein>
    <submittedName>
        <fullName evidence="2">Zinc-binding alcohol dehydrogenase family protein</fullName>
    </submittedName>
</protein>
<keyword evidence="3" id="KW-1185">Reference proteome</keyword>
<organism evidence="2 3">
    <name type="scientific">Ideonella azotifigens</name>
    <dbReference type="NCBI Taxonomy" id="513160"/>
    <lineage>
        <taxon>Bacteria</taxon>
        <taxon>Pseudomonadati</taxon>
        <taxon>Pseudomonadota</taxon>
        <taxon>Betaproteobacteria</taxon>
        <taxon>Burkholderiales</taxon>
        <taxon>Sphaerotilaceae</taxon>
        <taxon>Ideonella</taxon>
    </lineage>
</organism>
<dbReference type="InterPro" id="IPR020843">
    <property type="entry name" value="ER"/>
</dbReference>
<proteinExistence type="predicted"/>
<evidence type="ECO:0000313" key="3">
    <source>
        <dbReference type="Proteomes" id="UP001500279"/>
    </source>
</evidence>
<dbReference type="Pfam" id="PF00107">
    <property type="entry name" value="ADH_zinc_N"/>
    <property type="match status" value="1"/>
</dbReference>
<dbReference type="PANTHER" id="PTHR43677:SF11">
    <property type="entry name" value="ZINC-CONTAINING ALCOHOL DEHYDROGENASE"/>
    <property type="match status" value="1"/>
</dbReference>
<dbReference type="SMART" id="SM00829">
    <property type="entry name" value="PKS_ER"/>
    <property type="match status" value="1"/>
</dbReference>